<evidence type="ECO:0000259" key="18">
    <source>
        <dbReference type="Pfam" id="PF10531"/>
    </source>
</evidence>
<evidence type="ECO:0000256" key="14">
    <source>
        <dbReference type="ARBA" id="ARBA00023288"/>
    </source>
</evidence>
<keyword evidence="9" id="KW-0406">Ion transport</keyword>
<evidence type="ECO:0000256" key="10">
    <source>
        <dbReference type="ARBA" id="ARBA00023114"/>
    </source>
</evidence>
<dbReference type="Pfam" id="PF10531">
    <property type="entry name" value="SLBB"/>
    <property type="match status" value="1"/>
</dbReference>
<dbReference type="InterPro" id="IPR054765">
    <property type="entry name" value="SLBB_dom"/>
</dbReference>
<evidence type="ECO:0000256" key="6">
    <source>
        <dbReference type="ARBA" id="ARBA00022692"/>
    </source>
</evidence>
<evidence type="ECO:0000256" key="12">
    <source>
        <dbReference type="ARBA" id="ARBA00023139"/>
    </source>
</evidence>
<feature type="signal peptide" evidence="16">
    <location>
        <begin position="1"/>
        <end position="30"/>
    </location>
</feature>
<evidence type="ECO:0000256" key="9">
    <source>
        <dbReference type="ARBA" id="ARBA00023065"/>
    </source>
</evidence>
<keyword evidence="13" id="KW-0998">Cell outer membrane</keyword>
<accession>E0UAK4</accession>
<keyword evidence="6" id="KW-0812">Transmembrane</keyword>
<evidence type="ECO:0000256" key="11">
    <source>
        <dbReference type="ARBA" id="ARBA00023136"/>
    </source>
</evidence>
<dbReference type="RefSeq" id="WP_013320855.1">
    <property type="nucleotide sequence ID" value="NC_014501.1"/>
</dbReference>
<dbReference type="STRING" id="497965.Cyan7822_0713"/>
<dbReference type="PANTHER" id="PTHR33619:SF3">
    <property type="entry name" value="POLYSACCHARIDE EXPORT PROTEIN GFCE-RELATED"/>
    <property type="match status" value="1"/>
</dbReference>
<feature type="compositionally biased region" description="Polar residues" evidence="15">
    <location>
        <begin position="40"/>
        <end position="54"/>
    </location>
</feature>
<protein>
    <submittedName>
        <fullName evidence="20">Polysaccharide export protein</fullName>
    </submittedName>
</protein>
<evidence type="ECO:0000259" key="17">
    <source>
        <dbReference type="Pfam" id="PF02563"/>
    </source>
</evidence>
<evidence type="ECO:0000259" key="19">
    <source>
        <dbReference type="Pfam" id="PF22461"/>
    </source>
</evidence>
<organism evidence="20 21">
    <name type="scientific">Gloeothece verrucosa (strain PCC 7822)</name>
    <name type="common">Cyanothece sp. (strain PCC 7822)</name>
    <dbReference type="NCBI Taxonomy" id="497965"/>
    <lineage>
        <taxon>Bacteria</taxon>
        <taxon>Bacillati</taxon>
        <taxon>Cyanobacteriota</taxon>
        <taxon>Cyanophyceae</taxon>
        <taxon>Oscillatoriophycideae</taxon>
        <taxon>Chroococcales</taxon>
        <taxon>Aphanothecaceae</taxon>
        <taxon>Gloeothece</taxon>
        <taxon>Gloeothece verrucosa</taxon>
    </lineage>
</organism>
<dbReference type="Pfam" id="PF02563">
    <property type="entry name" value="Poly_export"/>
    <property type="match status" value="1"/>
</dbReference>
<evidence type="ECO:0000256" key="4">
    <source>
        <dbReference type="ARBA" id="ARBA00022452"/>
    </source>
</evidence>
<evidence type="ECO:0000256" key="1">
    <source>
        <dbReference type="ARBA" id="ARBA00004571"/>
    </source>
</evidence>
<keyword evidence="3" id="KW-0813">Transport</keyword>
<evidence type="ECO:0000256" key="15">
    <source>
        <dbReference type="SAM" id="MobiDB-lite"/>
    </source>
</evidence>
<gene>
    <name evidence="20" type="ordered locus">Cyan7822_0713</name>
</gene>
<dbReference type="Proteomes" id="UP000008206">
    <property type="component" value="Chromosome"/>
</dbReference>
<feature type="chain" id="PRO_5003141171" evidence="16">
    <location>
        <begin position="31"/>
        <end position="497"/>
    </location>
</feature>
<feature type="domain" description="Soluble ligand binding" evidence="18">
    <location>
        <begin position="380"/>
        <end position="434"/>
    </location>
</feature>
<evidence type="ECO:0000256" key="16">
    <source>
        <dbReference type="SAM" id="SignalP"/>
    </source>
</evidence>
<evidence type="ECO:0000256" key="8">
    <source>
        <dbReference type="ARBA" id="ARBA00023047"/>
    </source>
</evidence>
<dbReference type="Pfam" id="PF22461">
    <property type="entry name" value="SLBB_2"/>
    <property type="match status" value="1"/>
</dbReference>
<keyword evidence="11" id="KW-0472">Membrane</keyword>
<feature type="domain" description="Polysaccharide export protein N-terminal" evidence="17">
    <location>
        <begin position="63"/>
        <end position="138"/>
    </location>
</feature>
<evidence type="ECO:0000256" key="5">
    <source>
        <dbReference type="ARBA" id="ARBA00022597"/>
    </source>
</evidence>
<dbReference type="GO" id="GO:0006811">
    <property type="term" value="P:monoatomic ion transport"/>
    <property type="evidence" value="ECO:0007669"/>
    <property type="project" value="UniProtKB-KW"/>
</dbReference>
<dbReference type="InterPro" id="IPR003715">
    <property type="entry name" value="Poly_export_N"/>
</dbReference>
<evidence type="ECO:0000256" key="7">
    <source>
        <dbReference type="ARBA" id="ARBA00022729"/>
    </source>
</evidence>
<dbReference type="EMBL" id="CP002198">
    <property type="protein sequence ID" value="ADN12745.1"/>
    <property type="molecule type" value="Genomic_DNA"/>
</dbReference>
<keyword evidence="12" id="KW-0564">Palmitate</keyword>
<feature type="domain" description="SLBB" evidence="19">
    <location>
        <begin position="145"/>
        <end position="227"/>
    </location>
</feature>
<dbReference type="Gene3D" id="3.30.1950.10">
    <property type="entry name" value="wza like domain"/>
    <property type="match status" value="1"/>
</dbReference>
<reference evidence="21" key="1">
    <citation type="journal article" date="2011" name="MBio">
        <title>Novel metabolic attributes of the genus Cyanothece, comprising a group of unicellular nitrogen-fixing Cyanobacteria.</title>
        <authorList>
            <person name="Bandyopadhyay A."/>
            <person name="Elvitigala T."/>
            <person name="Welsh E."/>
            <person name="Stockel J."/>
            <person name="Liberton M."/>
            <person name="Min H."/>
            <person name="Sherman L.A."/>
            <person name="Pakrasi H.B."/>
        </authorList>
    </citation>
    <scope>NUCLEOTIDE SEQUENCE [LARGE SCALE GENOMIC DNA]</scope>
    <source>
        <strain evidence="21">PCC 7822</strain>
    </source>
</reference>
<dbReference type="GO" id="GO:0015159">
    <property type="term" value="F:polysaccharide transmembrane transporter activity"/>
    <property type="evidence" value="ECO:0007669"/>
    <property type="project" value="InterPro"/>
</dbReference>
<dbReference type="eggNOG" id="COG1596">
    <property type="taxonomic scope" value="Bacteria"/>
</dbReference>
<keyword evidence="21" id="KW-1185">Reference proteome</keyword>
<name>E0UAK4_GLOV7</name>
<keyword evidence="14" id="KW-0449">Lipoprotein</keyword>
<evidence type="ECO:0000313" key="21">
    <source>
        <dbReference type="Proteomes" id="UP000008206"/>
    </source>
</evidence>
<evidence type="ECO:0000256" key="2">
    <source>
        <dbReference type="ARBA" id="ARBA00009450"/>
    </source>
</evidence>
<proteinExistence type="inferred from homology"/>
<dbReference type="GO" id="GO:0015288">
    <property type="term" value="F:porin activity"/>
    <property type="evidence" value="ECO:0007669"/>
    <property type="project" value="UniProtKB-KW"/>
</dbReference>
<evidence type="ECO:0000313" key="20">
    <source>
        <dbReference type="EMBL" id="ADN12745.1"/>
    </source>
</evidence>
<keyword evidence="4" id="KW-1134">Transmembrane beta strand</keyword>
<evidence type="ECO:0000256" key="3">
    <source>
        <dbReference type="ARBA" id="ARBA00022448"/>
    </source>
</evidence>
<evidence type="ECO:0000256" key="13">
    <source>
        <dbReference type="ARBA" id="ARBA00023237"/>
    </source>
</evidence>
<dbReference type="InterPro" id="IPR049712">
    <property type="entry name" value="Poly_export"/>
</dbReference>
<keyword evidence="8" id="KW-0625">Polysaccharide transport</keyword>
<dbReference type="HOGENOM" id="CLU_022181_1_0_3"/>
<dbReference type="PANTHER" id="PTHR33619">
    <property type="entry name" value="POLYSACCHARIDE EXPORT PROTEIN GFCE-RELATED"/>
    <property type="match status" value="1"/>
</dbReference>
<feature type="region of interest" description="Disordered" evidence="15">
    <location>
        <begin position="40"/>
        <end position="62"/>
    </location>
</feature>
<dbReference type="KEGG" id="cyj:Cyan7822_0713"/>
<dbReference type="AlphaFoldDB" id="E0UAK4"/>
<dbReference type="InterPro" id="IPR019554">
    <property type="entry name" value="Soluble_ligand-bd"/>
</dbReference>
<dbReference type="GO" id="GO:0046930">
    <property type="term" value="C:pore complex"/>
    <property type="evidence" value="ECO:0007669"/>
    <property type="project" value="UniProtKB-KW"/>
</dbReference>
<keyword evidence="7 16" id="KW-0732">Signal</keyword>
<dbReference type="OrthoDB" id="9793939at2"/>
<keyword evidence="5" id="KW-0762">Sugar transport</keyword>
<sequence length="497" mass="53078">MVGQVFPSYPVKASILTLVWLLAAPLSAFAQPIAPKKTVPTLSNTPSPAQTSGVSAERVPHPNQDTDYILGGGDGITVTVFQVPEFSGQYLILVDGTISAPLVGRVKLAGLTVSQASQLLSQLYTPYLKRPFVTVNVTTPRPLQIAVAGEVNSPGSYTLTPGGQTPLVTDLIREAGGLTTVADISQVQLRRVVNGKEKTWTLNLWELIQQGNLNQDLTVRDGDVIVVPTKENISEVETRQLSDANFGIRADQELNVAVVGEVYRPGAYKVTPQQVSVAAGSGTTAQSAKRQPPRLSLALQLAGGIKPLADLRQIEVRRFNRNTTQQTIKVDLWNLLATGDITQDIILQEGDTIVVPTASEVAPAESQTLAMASFAPLTIKVNVVGEVLRPGVVDVQPDTPLNQAIMTAGGFDKRRANRSEIVLIRLNPNGTVTKRKIPIDFAAGIAGENNPPLRNNDIVIVNRNGITATTDTLNTVLSPLGTISGFANFVNIFTGNN</sequence>
<keyword evidence="10" id="KW-0626">Porin</keyword>
<dbReference type="Gene3D" id="3.10.560.10">
    <property type="entry name" value="Outer membrane lipoprotein wza domain like"/>
    <property type="match status" value="3"/>
</dbReference>
<dbReference type="GO" id="GO:0009279">
    <property type="term" value="C:cell outer membrane"/>
    <property type="evidence" value="ECO:0007669"/>
    <property type="project" value="UniProtKB-SubCell"/>
</dbReference>
<comment type="similarity">
    <text evidence="2">Belongs to the BexD/CtrA/VexA family.</text>
</comment>
<comment type="subcellular location">
    <subcellularLocation>
        <location evidence="1">Cell outer membrane</location>
        <topology evidence="1">Multi-pass membrane protein</topology>
    </subcellularLocation>
</comment>